<accession>A0A078MFQ6</accession>
<organism evidence="2">
    <name type="scientific">Metalysinibacillus saudimassiliensis</name>
    <dbReference type="NCBI Taxonomy" id="1461583"/>
    <lineage>
        <taxon>Bacteria</taxon>
        <taxon>Bacillati</taxon>
        <taxon>Bacillota</taxon>
        <taxon>Bacilli</taxon>
        <taxon>Bacillales</taxon>
        <taxon>Caryophanaceae</taxon>
        <taxon>Metalysinibacillus</taxon>
    </lineage>
</organism>
<name>A0A078MFQ6_9BACL</name>
<evidence type="ECO:0000256" key="1">
    <source>
        <dbReference type="SAM" id="Phobius"/>
    </source>
</evidence>
<proteinExistence type="predicted"/>
<feature type="transmembrane region" description="Helical" evidence="1">
    <location>
        <begin position="7"/>
        <end position="26"/>
    </location>
</feature>
<keyword evidence="1" id="KW-0812">Transmembrane</keyword>
<sequence>MLTFFQNLLRHTITLVTSFLAFGFAADSQDSSLLMLGAFFGSYVVVNFSIKQLQLFNRRRKTSLTRKEFKHVNAQLKIAKTKIKALNNAYLKVRSINSFKQLHEMTSVAKNIVRLVRQTPEKFFAAEPFFYGHLDSAVQLTEKYSFLSRQQVRDKEITAALSETHATLDDLTDTLKLDLKEVLANDIEHLNNELDYIKYSSEKRKKQIEWRGDK</sequence>
<feature type="transmembrane region" description="Helical" evidence="1">
    <location>
        <begin position="32"/>
        <end position="50"/>
    </location>
</feature>
<evidence type="ECO:0000313" key="2">
    <source>
        <dbReference type="EMBL" id="CEA05120.1"/>
    </source>
</evidence>
<gene>
    <name evidence="2" type="ORF">BN1050_02318</name>
</gene>
<protein>
    <submittedName>
        <fullName evidence="2">5-bromo-4-chloroindolyl phosphate hydrolysis protein</fullName>
    </submittedName>
</protein>
<dbReference type="HOGENOM" id="CLU_109779_0_0_9"/>
<dbReference type="AlphaFoldDB" id="A0A078MFQ6"/>
<dbReference type="InterPro" id="IPR018770">
    <property type="entry name" value="ChloroindolylP_hydrolase"/>
</dbReference>
<reference evidence="2" key="1">
    <citation type="submission" date="2014-07" db="EMBL/GenBank/DDBJ databases">
        <authorList>
            <person name="Urmite Genomes Urmite Genomes"/>
        </authorList>
    </citation>
    <scope>NUCLEOTIDE SEQUENCE</scope>
    <source>
        <strain evidence="2">13S34_air</strain>
    </source>
</reference>
<keyword evidence="1" id="KW-0472">Membrane</keyword>
<dbReference type="EMBL" id="LN483076">
    <property type="protein sequence ID" value="CEA05120.1"/>
    <property type="molecule type" value="Genomic_DNA"/>
</dbReference>
<dbReference type="Pfam" id="PF10112">
    <property type="entry name" value="Halogen_Hydrol"/>
    <property type="match status" value="1"/>
</dbReference>
<keyword evidence="1" id="KW-1133">Transmembrane helix</keyword>
<dbReference type="PATRIC" id="fig|1461583.4.peg.2233"/>